<sequence>MGETTNTGKFNPLTISVNIRQGGTLPGRQVAPGTEEGKIGRMPEFLSRLQKGNTKTERAIEGPFTYKKGRTKNRFGGRPSLYRL</sequence>
<protein>
    <submittedName>
        <fullName evidence="1">Uncharacterized protein</fullName>
    </submittedName>
</protein>
<reference evidence="1 2" key="1">
    <citation type="submission" date="2017-07" db="EMBL/GenBank/DDBJ databases">
        <title>Leptospira spp. isolated from tropical soils.</title>
        <authorList>
            <person name="Thibeaux R."/>
            <person name="Iraola G."/>
            <person name="Ferres I."/>
            <person name="Bierque E."/>
            <person name="Girault D."/>
            <person name="Soupe-Gilbert M.-E."/>
            <person name="Picardeau M."/>
            <person name="Goarant C."/>
        </authorList>
    </citation>
    <scope>NUCLEOTIDE SEQUENCE [LARGE SCALE GENOMIC DNA]</scope>
    <source>
        <strain evidence="1 2">FH2-C-A2</strain>
    </source>
</reference>
<comment type="caution">
    <text evidence="1">The sequence shown here is derived from an EMBL/GenBank/DDBJ whole genome shotgun (WGS) entry which is preliminary data.</text>
</comment>
<organism evidence="1 2">
    <name type="scientific">Leptospira wolffii</name>
    <dbReference type="NCBI Taxonomy" id="409998"/>
    <lineage>
        <taxon>Bacteria</taxon>
        <taxon>Pseudomonadati</taxon>
        <taxon>Spirochaetota</taxon>
        <taxon>Spirochaetia</taxon>
        <taxon>Leptospirales</taxon>
        <taxon>Leptospiraceae</taxon>
        <taxon>Leptospira</taxon>
    </lineage>
</organism>
<gene>
    <name evidence="1" type="ORF">CH371_18955</name>
</gene>
<dbReference type="EMBL" id="NPDT01000011">
    <property type="protein sequence ID" value="PJZ64200.1"/>
    <property type="molecule type" value="Genomic_DNA"/>
</dbReference>
<dbReference type="AlphaFoldDB" id="A0A2M9Z6Z7"/>
<evidence type="ECO:0000313" key="2">
    <source>
        <dbReference type="Proteomes" id="UP000231912"/>
    </source>
</evidence>
<proteinExistence type="predicted"/>
<dbReference type="Proteomes" id="UP000231912">
    <property type="component" value="Unassembled WGS sequence"/>
</dbReference>
<name>A0A2M9Z6Z7_9LEPT</name>
<accession>A0A2M9Z6Z7</accession>
<evidence type="ECO:0000313" key="1">
    <source>
        <dbReference type="EMBL" id="PJZ64200.1"/>
    </source>
</evidence>